<evidence type="ECO:0000256" key="2">
    <source>
        <dbReference type="ARBA" id="ARBA00022723"/>
    </source>
</evidence>
<evidence type="ECO:0000313" key="6">
    <source>
        <dbReference type="Proteomes" id="UP000594454"/>
    </source>
</evidence>
<protein>
    <recommendedName>
        <fullName evidence="4">Mandelate racemase/muconate lactonizing enzyme N-terminal domain-containing protein</fullName>
    </recommendedName>
</protein>
<dbReference type="Pfam" id="PF02746">
    <property type="entry name" value="MR_MLE_N"/>
    <property type="match status" value="1"/>
</dbReference>
<keyword evidence="6" id="KW-1185">Reference proteome</keyword>
<evidence type="ECO:0000313" key="5">
    <source>
        <dbReference type="EMBL" id="CAD7077089.1"/>
    </source>
</evidence>
<dbReference type="GO" id="GO:0000287">
    <property type="term" value="F:magnesium ion binding"/>
    <property type="evidence" value="ECO:0007669"/>
    <property type="project" value="TreeGrafter"/>
</dbReference>
<dbReference type="GO" id="GO:0016836">
    <property type="term" value="F:hydro-lyase activity"/>
    <property type="evidence" value="ECO:0007669"/>
    <property type="project" value="TreeGrafter"/>
</dbReference>
<dbReference type="InterPro" id="IPR046945">
    <property type="entry name" value="RHMD-like"/>
</dbReference>
<dbReference type="EMBL" id="LR899009">
    <property type="protein sequence ID" value="CAD7077089.1"/>
    <property type="molecule type" value="Genomic_DNA"/>
</dbReference>
<evidence type="ECO:0000256" key="1">
    <source>
        <dbReference type="ARBA" id="ARBA00001946"/>
    </source>
</evidence>
<dbReference type="Gene3D" id="3.30.390.10">
    <property type="entry name" value="Enolase-like, N-terminal domain"/>
    <property type="match status" value="1"/>
</dbReference>
<accession>A0A7R8UBW4</accession>
<dbReference type="AlphaFoldDB" id="A0A7R8UBW4"/>
<keyword evidence="2" id="KW-0479">Metal-binding</keyword>
<dbReference type="OrthoDB" id="14161at2759"/>
<dbReference type="PANTHER" id="PTHR13794:SF58">
    <property type="entry name" value="MITOCHONDRIAL ENOLASE SUPERFAMILY MEMBER 1"/>
    <property type="match status" value="1"/>
</dbReference>
<dbReference type="SUPFAM" id="SSF54826">
    <property type="entry name" value="Enolase N-terminal domain-like"/>
    <property type="match status" value="1"/>
</dbReference>
<dbReference type="InterPro" id="IPR029017">
    <property type="entry name" value="Enolase-like_N"/>
</dbReference>
<evidence type="ECO:0000256" key="3">
    <source>
        <dbReference type="ARBA" id="ARBA00022842"/>
    </source>
</evidence>
<comment type="cofactor">
    <cofactor evidence="1">
        <name>Mg(2+)</name>
        <dbReference type="ChEBI" id="CHEBI:18420"/>
    </cofactor>
</comment>
<dbReference type="GO" id="GO:0016052">
    <property type="term" value="P:carbohydrate catabolic process"/>
    <property type="evidence" value="ECO:0007669"/>
    <property type="project" value="TreeGrafter"/>
</dbReference>
<proteinExistence type="predicted"/>
<reference evidence="5 6" key="1">
    <citation type="submission" date="2020-11" db="EMBL/GenBank/DDBJ databases">
        <authorList>
            <person name="Wallbank WR R."/>
            <person name="Pardo Diaz C."/>
            <person name="Kozak K."/>
            <person name="Martin S."/>
            <person name="Jiggins C."/>
            <person name="Moest M."/>
            <person name="Warren A I."/>
            <person name="Generalovic N T."/>
            <person name="Byers J.R.P. K."/>
            <person name="Montejo-Kovacevich G."/>
            <person name="Yen C E."/>
        </authorList>
    </citation>
    <scope>NUCLEOTIDE SEQUENCE [LARGE SCALE GENOMIC DNA]</scope>
</reference>
<evidence type="ECO:0000259" key="4">
    <source>
        <dbReference type="Pfam" id="PF02746"/>
    </source>
</evidence>
<feature type="domain" description="Mandelate racemase/muconate lactonizing enzyme N-terminal" evidence="4">
    <location>
        <begin position="30"/>
        <end position="139"/>
    </location>
</feature>
<dbReference type="InParanoid" id="A0A7R8UBW4"/>
<dbReference type="PANTHER" id="PTHR13794">
    <property type="entry name" value="ENOLASE SUPERFAMILY, MANDELATE RACEMASE"/>
    <property type="match status" value="1"/>
</dbReference>
<gene>
    <name evidence="5" type="ORF">HERILL_LOCUS464</name>
</gene>
<keyword evidence="3" id="KW-0460">Magnesium</keyword>
<organism evidence="5 6">
    <name type="scientific">Hermetia illucens</name>
    <name type="common">Black soldier fly</name>
    <dbReference type="NCBI Taxonomy" id="343691"/>
    <lineage>
        <taxon>Eukaryota</taxon>
        <taxon>Metazoa</taxon>
        <taxon>Ecdysozoa</taxon>
        <taxon>Arthropoda</taxon>
        <taxon>Hexapoda</taxon>
        <taxon>Insecta</taxon>
        <taxon>Pterygota</taxon>
        <taxon>Neoptera</taxon>
        <taxon>Endopterygota</taxon>
        <taxon>Diptera</taxon>
        <taxon>Brachycera</taxon>
        <taxon>Stratiomyomorpha</taxon>
        <taxon>Stratiomyidae</taxon>
        <taxon>Hermetiinae</taxon>
        <taxon>Hermetia</taxon>
    </lineage>
</organism>
<dbReference type="InterPro" id="IPR013341">
    <property type="entry name" value="Mandelate_racemase_N_dom"/>
</dbReference>
<sequence length="172" mass="19134">MSKSSQLTIIAVEGEDLRWPTSLGSHGSDAMHTDPDYSCVYVTIRTSGGAYGNGLTFTCGRGTDVVLLAVRSMKFLVEGKNADDIFSNFGTFWRQLTSESQLRWIGPEKGVTHLAVAAIINALWDLWAKLENKPVWRLLADLEPELNLDNQYFVEASMNPHLHSDICNSSFH</sequence>
<dbReference type="Proteomes" id="UP000594454">
    <property type="component" value="Chromosome 1"/>
</dbReference>
<name>A0A7R8UBW4_HERIL</name>